<keyword evidence="7" id="KW-0812">Transmembrane</keyword>
<evidence type="ECO:0000256" key="2">
    <source>
        <dbReference type="ARBA" id="ARBA00022729"/>
    </source>
</evidence>
<dbReference type="GO" id="GO:0005975">
    <property type="term" value="P:carbohydrate metabolic process"/>
    <property type="evidence" value="ECO:0007669"/>
    <property type="project" value="InterPro"/>
</dbReference>
<feature type="domain" description="GH18" evidence="8">
    <location>
        <begin position="63"/>
        <end position="406"/>
    </location>
</feature>
<dbReference type="OMA" id="FYYCSGG"/>
<dbReference type="InterPro" id="IPR001223">
    <property type="entry name" value="Glyco_hydro18_cat"/>
</dbReference>
<dbReference type="GO" id="GO:0005576">
    <property type="term" value="C:extracellular region"/>
    <property type="evidence" value="ECO:0007669"/>
    <property type="project" value="TreeGrafter"/>
</dbReference>
<dbReference type="GO" id="GO:0008061">
    <property type="term" value="F:chitin binding"/>
    <property type="evidence" value="ECO:0007669"/>
    <property type="project" value="InterPro"/>
</dbReference>
<dbReference type="Proteomes" id="UP000594263">
    <property type="component" value="Unplaced"/>
</dbReference>
<dbReference type="InterPro" id="IPR017853">
    <property type="entry name" value="GH"/>
</dbReference>
<reference evidence="9" key="1">
    <citation type="submission" date="2021-01" db="UniProtKB">
        <authorList>
            <consortium name="EnsemblPlants"/>
        </authorList>
    </citation>
    <scope>IDENTIFICATION</scope>
</reference>
<protein>
    <recommendedName>
        <fullName evidence="8">GH18 domain-containing protein</fullName>
    </recommendedName>
</protein>
<accession>A0A7N0T979</accession>
<dbReference type="FunFam" id="3.10.50.10:FF:000003">
    <property type="entry name" value="Class V chitinase CHIT5b"/>
    <property type="match status" value="1"/>
</dbReference>
<dbReference type="EnsemblPlants" id="Kaladp0027s0015.1.v1.1">
    <property type="protein sequence ID" value="Kaladp0027s0015.1.v1.1.CDS.1"/>
    <property type="gene ID" value="Kaladp0027s0015.v1.1"/>
</dbReference>
<keyword evidence="7" id="KW-1133">Transmembrane helix</keyword>
<dbReference type="SUPFAM" id="SSF54556">
    <property type="entry name" value="Chitinase insertion domain"/>
    <property type="match status" value="1"/>
</dbReference>
<evidence type="ECO:0000256" key="5">
    <source>
        <dbReference type="ARBA" id="ARBA00023295"/>
    </source>
</evidence>
<sequence>MDPNLKLPLHSINPPPQKPVDIIIAMATISLKMLALVLCLMVYYGVGLAAVGGLTSGPREGGAVRAAYWPSFDDFPAASIDTSYFTHVYYAFMHPDPKTFELVVTQLDKKKLPELVGGVGGKKKDVKTIISIGGGDNSDPPVFAKLSSSRAGRAAFIRSAIKVAREFGFDGLDLDWEWPENAEQMLSLGVLIADWRKALEKEAKVSGKPRLTLSSAVYYSSKFTTYGLPRSYPAKALGRYLDWVSPMCFDYHGSWDNFTGANAALYDPNSDISTLSGVSSWIKAGVPAGKIVMGLPMYGHTWKLQNPNINHMGAPATGGGPGNGTLNYDQVIEFNKKNQATVKYDKTSVSYYSYVGDNWIGYDDVPSIASKVQFAKGRGLRGYFFWALGQDLNWAISKAAAKAWGK</sequence>
<dbReference type="AlphaFoldDB" id="A0A7N0T979"/>
<evidence type="ECO:0000256" key="6">
    <source>
        <dbReference type="RuleBase" id="RU000489"/>
    </source>
</evidence>
<dbReference type="PROSITE" id="PS01095">
    <property type="entry name" value="GH18_1"/>
    <property type="match status" value="1"/>
</dbReference>
<comment type="similarity">
    <text evidence="1">Belongs to the glycosyl hydrolase 18 family. Chitinase class V subfamily.</text>
</comment>
<evidence type="ECO:0000313" key="10">
    <source>
        <dbReference type="Proteomes" id="UP000594263"/>
    </source>
</evidence>
<dbReference type="CDD" id="cd02879">
    <property type="entry name" value="GH18_plant_chitinase_class_V"/>
    <property type="match status" value="1"/>
</dbReference>
<dbReference type="InterPro" id="IPR001579">
    <property type="entry name" value="Glyco_hydro_18_chit_AS"/>
</dbReference>
<keyword evidence="2" id="KW-0732">Signal</keyword>
<evidence type="ECO:0000256" key="7">
    <source>
        <dbReference type="SAM" id="Phobius"/>
    </source>
</evidence>
<dbReference type="PANTHER" id="PTHR11177:SF317">
    <property type="entry name" value="CHITINASE 12-RELATED"/>
    <property type="match status" value="1"/>
</dbReference>
<dbReference type="InterPro" id="IPR050314">
    <property type="entry name" value="Glycosyl_Hydrlase_18"/>
</dbReference>
<dbReference type="InterPro" id="IPR029070">
    <property type="entry name" value="Chitinase_insertion_sf"/>
</dbReference>
<dbReference type="Pfam" id="PF00704">
    <property type="entry name" value="Glyco_hydro_18"/>
    <property type="match status" value="1"/>
</dbReference>
<keyword evidence="5 6" id="KW-0326">Glycosidase</keyword>
<dbReference type="Gramene" id="Kaladp0027s0015.1.v1.1">
    <property type="protein sequence ID" value="Kaladp0027s0015.1.v1.1.CDS.1"/>
    <property type="gene ID" value="Kaladp0027s0015.v1.1"/>
</dbReference>
<dbReference type="PANTHER" id="PTHR11177">
    <property type="entry name" value="CHITINASE"/>
    <property type="match status" value="1"/>
</dbReference>
<name>A0A7N0T979_KALFE</name>
<organism evidence="9 10">
    <name type="scientific">Kalanchoe fedtschenkoi</name>
    <name type="common">Lavender scallops</name>
    <name type="synonym">South American air plant</name>
    <dbReference type="NCBI Taxonomy" id="63787"/>
    <lineage>
        <taxon>Eukaryota</taxon>
        <taxon>Viridiplantae</taxon>
        <taxon>Streptophyta</taxon>
        <taxon>Embryophyta</taxon>
        <taxon>Tracheophyta</taxon>
        <taxon>Spermatophyta</taxon>
        <taxon>Magnoliopsida</taxon>
        <taxon>eudicotyledons</taxon>
        <taxon>Gunneridae</taxon>
        <taxon>Pentapetalae</taxon>
        <taxon>Saxifragales</taxon>
        <taxon>Crassulaceae</taxon>
        <taxon>Kalanchoe</taxon>
    </lineage>
</organism>
<keyword evidence="4" id="KW-0325">Glycoprotein</keyword>
<evidence type="ECO:0000256" key="3">
    <source>
        <dbReference type="ARBA" id="ARBA00022801"/>
    </source>
</evidence>
<dbReference type="PROSITE" id="PS51910">
    <property type="entry name" value="GH18_2"/>
    <property type="match status" value="1"/>
</dbReference>
<dbReference type="Gene3D" id="3.20.20.80">
    <property type="entry name" value="Glycosidases"/>
    <property type="match status" value="1"/>
</dbReference>
<dbReference type="SMART" id="SM00636">
    <property type="entry name" value="Glyco_18"/>
    <property type="match status" value="1"/>
</dbReference>
<evidence type="ECO:0000259" key="8">
    <source>
        <dbReference type="PROSITE" id="PS51910"/>
    </source>
</evidence>
<feature type="transmembrane region" description="Helical" evidence="7">
    <location>
        <begin position="20"/>
        <end position="46"/>
    </location>
</feature>
<keyword evidence="7" id="KW-0472">Membrane</keyword>
<evidence type="ECO:0000256" key="1">
    <source>
        <dbReference type="ARBA" id="ARBA00008682"/>
    </source>
</evidence>
<dbReference type="InterPro" id="IPR011583">
    <property type="entry name" value="Chitinase_II/V-like_cat"/>
</dbReference>
<dbReference type="GO" id="GO:0004568">
    <property type="term" value="F:chitinase activity"/>
    <property type="evidence" value="ECO:0007669"/>
    <property type="project" value="TreeGrafter"/>
</dbReference>
<dbReference type="SUPFAM" id="SSF51445">
    <property type="entry name" value="(Trans)glycosidases"/>
    <property type="match status" value="1"/>
</dbReference>
<proteinExistence type="inferred from homology"/>
<keyword evidence="10" id="KW-1185">Reference proteome</keyword>
<dbReference type="Gene3D" id="3.10.50.10">
    <property type="match status" value="1"/>
</dbReference>
<dbReference type="GO" id="GO:0006032">
    <property type="term" value="P:chitin catabolic process"/>
    <property type="evidence" value="ECO:0007669"/>
    <property type="project" value="TreeGrafter"/>
</dbReference>
<evidence type="ECO:0000256" key="4">
    <source>
        <dbReference type="ARBA" id="ARBA00023180"/>
    </source>
</evidence>
<evidence type="ECO:0000313" key="9">
    <source>
        <dbReference type="EnsemblPlants" id="Kaladp0027s0015.1.v1.1.CDS.1"/>
    </source>
</evidence>
<keyword evidence="3 6" id="KW-0378">Hydrolase</keyword>